<sequence>MKNSTEKWIKTTCAYCGVGCGIEAKANKQGTLDIRGDAEHPANFGKLCTKGLALGETVGHEGRLLSPSVYGKSCDWSHALDFVAKQFNQIIKEHGRHAVAFYVSGQLLTEDYYVANKLMKGFIGSSNIDTNSRLCMSSSVAGHKRAFGADIVPGCYEDIEQAELVILTGSNLAWCHPVLFQRLKAAKAKHNTKVVVIDPRKTASCDIADLHLPLNSGSDVALFNGLLAYLNTHDQLNQAYINNHTEGLDLALAMAEEFSSIENIEVETGLSAEQIVAFYQLFAEHDKTVTIYSQGINQSTSGTNKVNSIINCHLATGRIGLPGSTPFSVTGQPNAMGGREVGGLANMLASHMDFGHPAHHELISQFWQTETLAKEPGRKAMDMFEATEQGEIKAVWVMATNPAVSLPDNQRINRILNQCPLVVVSDCMADNDTLRHAHVKLPAQGWSEKSGTVTNSERRISRQRRLLPTPGEGKPDWWIISEVAKRMGFVEAFQYQHEADIFQEYCQLTTLGNSGANSRLLNLSGLGQLTTEQYHQLKPQQWPVKTLDQPSPRLLSDGQFATPSGKAQFIACPFRPAINQPSRSYPLLLNTGRFRDHWHTMTRTGLSPRLSEHTSEPTVTISLEDASKSQLNCGDIAQLHNQQGQAYFRVNIGQNVKKGNLFTAFHWSDNNTNMGKVTALISPDTDPISGQPEFKHTPVAISPFWQQSEAQLVVDSAIDSKQLNRLAGSFWTKQTINRGLLYRITSALTPSQLGEQLQSLIKHIASSQLISINHSEQHRFAHLANGKVTAAMVVADNLNGQDTEYLFTILNRPLADGLVQSLFTGKTDPGSATGRLVCVCKNVGEKAIRQAIEQQRLTSAEQVTHCTQAGSGCGNCLVEIQDLVEQSATVQSKT</sequence>
<evidence type="ECO:0000256" key="9">
    <source>
        <dbReference type="ARBA" id="ARBA00023014"/>
    </source>
</evidence>
<dbReference type="RefSeq" id="WP_036818380.1">
    <property type="nucleotide sequence ID" value="NZ_JGVO01000143.1"/>
</dbReference>
<dbReference type="PANTHER" id="PTHR43105:SF9">
    <property type="entry name" value="NADPH-FE(3+) OXIDOREDUCTASE SUBUNIT ALPHA"/>
    <property type="match status" value="1"/>
</dbReference>
<evidence type="ECO:0000259" key="11">
    <source>
        <dbReference type="PROSITE" id="PS51669"/>
    </source>
</evidence>
<evidence type="ECO:0000256" key="8">
    <source>
        <dbReference type="ARBA" id="ARBA00023004"/>
    </source>
</evidence>
<dbReference type="InterPro" id="IPR006963">
    <property type="entry name" value="Mopterin_OxRdtase_4Fe-4S_dom"/>
</dbReference>
<dbReference type="InterPro" id="IPR009010">
    <property type="entry name" value="Asp_de-COase-like_dom_sf"/>
</dbReference>
<dbReference type="GO" id="GO:0051539">
    <property type="term" value="F:4 iron, 4 sulfur cluster binding"/>
    <property type="evidence" value="ECO:0007669"/>
    <property type="project" value="UniProtKB-KW"/>
</dbReference>
<dbReference type="Gene3D" id="2.40.40.20">
    <property type="match status" value="1"/>
</dbReference>
<dbReference type="InterPro" id="IPR006657">
    <property type="entry name" value="MoPterin_dinucl-bd_dom"/>
</dbReference>
<evidence type="ECO:0000256" key="5">
    <source>
        <dbReference type="ARBA" id="ARBA00022505"/>
    </source>
</evidence>
<evidence type="ECO:0000256" key="4">
    <source>
        <dbReference type="ARBA" id="ARBA00022485"/>
    </source>
</evidence>
<dbReference type="CDD" id="cd02754">
    <property type="entry name" value="MopB_Nitrate-R-NapA-like"/>
    <property type="match status" value="1"/>
</dbReference>
<gene>
    <name evidence="12" type="ORF">C9I98_16580</name>
</gene>
<evidence type="ECO:0000313" key="13">
    <source>
        <dbReference type="Proteomes" id="UP000241771"/>
    </source>
</evidence>
<dbReference type="SMART" id="SM00926">
    <property type="entry name" value="Molybdop_Fe4S4"/>
    <property type="match status" value="1"/>
</dbReference>
<dbReference type="InterPro" id="IPR006656">
    <property type="entry name" value="Mopterin_OxRdtase"/>
</dbReference>
<evidence type="ECO:0000256" key="2">
    <source>
        <dbReference type="ARBA" id="ARBA00001966"/>
    </source>
</evidence>
<comment type="similarity">
    <text evidence="3">Belongs to the prokaryotic molybdopterin-containing oxidoreductase family. NasA/NapA/NarB subfamily.</text>
</comment>
<proteinExistence type="inferred from homology"/>
<protein>
    <submittedName>
        <fullName evidence="12">Nitrate reductase</fullName>
    </submittedName>
</protein>
<dbReference type="Gene3D" id="3.40.50.740">
    <property type="match status" value="1"/>
</dbReference>
<keyword evidence="13" id="KW-1185">Reference proteome</keyword>
<dbReference type="PIRSF" id="PIRSF036643">
    <property type="entry name" value="FDH_alpha"/>
    <property type="match status" value="1"/>
</dbReference>
<dbReference type="Pfam" id="PF04879">
    <property type="entry name" value="Molybdop_Fe4S4"/>
    <property type="match status" value="1"/>
</dbReference>
<dbReference type="Pfam" id="PF01568">
    <property type="entry name" value="Molydop_binding"/>
    <property type="match status" value="1"/>
</dbReference>
<dbReference type="InterPro" id="IPR041854">
    <property type="entry name" value="BFD-like_2Fe2S-bd_dom_sf"/>
</dbReference>
<comment type="caution">
    <text evidence="12">The sequence shown here is derived from an EMBL/GenBank/DDBJ whole genome shotgun (WGS) entry which is preliminary data.</text>
</comment>
<dbReference type="EMBL" id="PYMA01000011">
    <property type="protein sequence ID" value="PSW18444.1"/>
    <property type="molecule type" value="Genomic_DNA"/>
</dbReference>
<dbReference type="GO" id="GO:0045333">
    <property type="term" value="P:cellular respiration"/>
    <property type="evidence" value="ECO:0007669"/>
    <property type="project" value="UniProtKB-ARBA"/>
</dbReference>
<dbReference type="GO" id="GO:0042128">
    <property type="term" value="P:nitrate assimilation"/>
    <property type="evidence" value="ECO:0007669"/>
    <property type="project" value="UniProtKB-KW"/>
</dbReference>
<dbReference type="SUPFAM" id="SSF50692">
    <property type="entry name" value="ADC-like"/>
    <property type="match status" value="1"/>
</dbReference>
<comment type="cofactor">
    <cofactor evidence="2">
        <name>[4Fe-4S] cluster</name>
        <dbReference type="ChEBI" id="CHEBI:49883"/>
    </cofactor>
</comment>
<dbReference type="PROSITE" id="PS51669">
    <property type="entry name" value="4FE4S_MOW_BIS_MGD"/>
    <property type="match status" value="1"/>
</dbReference>
<organism evidence="12 13">
    <name type="scientific">Photobacterium sanctipauli</name>
    <dbReference type="NCBI Taxonomy" id="1342794"/>
    <lineage>
        <taxon>Bacteria</taxon>
        <taxon>Pseudomonadati</taxon>
        <taxon>Pseudomonadota</taxon>
        <taxon>Gammaproteobacteria</taxon>
        <taxon>Vibrionales</taxon>
        <taxon>Vibrionaceae</taxon>
        <taxon>Photobacterium</taxon>
    </lineage>
</organism>
<dbReference type="OrthoDB" id="9810782at2"/>
<dbReference type="InterPro" id="IPR007419">
    <property type="entry name" value="BFD-like_2Fe2S-bd_dom"/>
</dbReference>
<dbReference type="PANTHER" id="PTHR43105">
    <property type="entry name" value="RESPIRATORY NITRATE REDUCTASE"/>
    <property type="match status" value="1"/>
</dbReference>
<feature type="domain" description="4Fe-4S Mo/W bis-MGD-type" evidence="11">
    <location>
        <begin position="6"/>
        <end position="62"/>
    </location>
</feature>
<dbReference type="InterPro" id="IPR050123">
    <property type="entry name" value="Prok_molybdopt-oxidoreductase"/>
</dbReference>
<dbReference type="GO" id="GO:0016020">
    <property type="term" value="C:membrane"/>
    <property type="evidence" value="ECO:0007669"/>
    <property type="project" value="TreeGrafter"/>
</dbReference>
<comment type="cofactor">
    <cofactor evidence="1">
        <name>Mo-bis(molybdopterin guanine dinucleotide)</name>
        <dbReference type="ChEBI" id="CHEBI:60539"/>
    </cofactor>
</comment>
<dbReference type="Gene3D" id="3.40.228.10">
    <property type="entry name" value="Dimethylsulfoxide Reductase, domain 2"/>
    <property type="match status" value="1"/>
</dbReference>
<keyword evidence="4" id="KW-0004">4Fe-4S</keyword>
<dbReference type="Pfam" id="PF04324">
    <property type="entry name" value="Fer2_BFD"/>
    <property type="match status" value="1"/>
</dbReference>
<accession>A0A2T3NQ88</accession>
<dbReference type="PROSITE" id="PS00551">
    <property type="entry name" value="MOLYBDOPTERIN_PROK_1"/>
    <property type="match status" value="1"/>
</dbReference>
<dbReference type="InterPro" id="IPR027467">
    <property type="entry name" value="MopterinOxRdtase_cofactor_BS"/>
</dbReference>
<name>A0A2T3NQ88_9GAMM</name>
<evidence type="ECO:0000313" key="12">
    <source>
        <dbReference type="EMBL" id="PSW18444.1"/>
    </source>
</evidence>
<dbReference type="GO" id="GO:0046872">
    <property type="term" value="F:metal ion binding"/>
    <property type="evidence" value="ECO:0007669"/>
    <property type="project" value="UniProtKB-KW"/>
</dbReference>
<dbReference type="SUPFAM" id="SSF53706">
    <property type="entry name" value="Formate dehydrogenase/DMSO reductase, domains 1-3"/>
    <property type="match status" value="1"/>
</dbReference>
<evidence type="ECO:0000256" key="7">
    <source>
        <dbReference type="ARBA" id="ARBA00023002"/>
    </source>
</evidence>
<keyword evidence="6" id="KW-0479">Metal-binding</keyword>
<dbReference type="Pfam" id="PF00384">
    <property type="entry name" value="Molybdopterin"/>
    <property type="match status" value="1"/>
</dbReference>
<evidence type="ECO:0000256" key="10">
    <source>
        <dbReference type="ARBA" id="ARBA00023063"/>
    </source>
</evidence>
<dbReference type="GO" id="GO:0043546">
    <property type="term" value="F:molybdopterin cofactor binding"/>
    <property type="evidence" value="ECO:0007669"/>
    <property type="project" value="InterPro"/>
</dbReference>
<dbReference type="Gene3D" id="1.10.10.1100">
    <property type="entry name" value="BFD-like [2Fe-2S]-binding domain"/>
    <property type="match status" value="1"/>
</dbReference>
<dbReference type="CDD" id="cd02791">
    <property type="entry name" value="MopB_CT_Nitrate-R-NapA-like"/>
    <property type="match status" value="1"/>
</dbReference>
<dbReference type="Proteomes" id="UP000241771">
    <property type="component" value="Unassembled WGS sequence"/>
</dbReference>
<keyword evidence="10" id="KW-0534">Nitrate assimilation</keyword>
<keyword evidence="9" id="KW-0411">Iron-sulfur</keyword>
<keyword evidence="7" id="KW-0560">Oxidoreductase</keyword>
<evidence type="ECO:0000256" key="1">
    <source>
        <dbReference type="ARBA" id="ARBA00001942"/>
    </source>
</evidence>
<dbReference type="AlphaFoldDB" id="A0A2T3NQ88"/>
<dbReference type="InterPro" id="IPR041957">
    <property type="entry name" value="CT_Nitrate-R-NapA-like"/>
</dbReference>
<dbReference type="GO" id="GO:0016491">
    <property type="term" value="F:oxidoreductase activity"/>
    <property type="evidence" value="ECO:0007669"/>
    <property type="project" value="UniProtKB-KW"/>
</dbReference>
<dbReference type="GO" id="GO:1990204">
    <property type="term" value="C:oxidoreductase complex"/>
    <property type="evidence" value="ECO:0007669"/>
    <property type="project" value="UniProtKB-ARBA"/>
</dbReference>
<dbReference type="Gene3D" id="2.20.25.90">
    <property type="entry name" value="ADC-like domains"/>
    <property type="match status" value="1"/>
</dbReference>
<evidence type="ECO:0000256" key="6">
    <source>
        <dbReference type="ARBA" id="ARBA00022723"/>
    </source>
</evidence>
<keyword evidence="5" id="KW-0500">Molybdenum</keyword>
<reference evidence="12 13" key="1">
    <citation type="submission" date="2018-01" db="EMBL/GenBank/DDBJ databases">
        <title>Whole genome sequencing of Histamine producing bacteria.</title>
        <authorList>
            <person name="Butler K."/>
        </authorList>
    </citation>
    <scope>NUCLEOTIDE SEQUENCE [LARGE SCALE GENOMIC DNA]</scope>
    <source>
        <strain evidence="12 13">DSM 100436</strain>
    </source>
</reference>
<evidence type="ECO:0000256" key="3">
    <source>
        <dbReference type="ARBA" id="ARBA00008747"/>
    </source>
</evidence>
<keyword evidence="8" id="KW-0408">Iron</keyword>